<dbReference type="OrthoDB" id="9821084at2"/>
<accession>A0A543AY60</accession>
<evidence type="ECO:0000256" key="1">
    <source>
        <dbReference type="SAM" id="MobiDB-lite"/>
    </source>
</evidence>
<dbReference type="RefSeq" id="WP_142040511.1">
    <property type="nucleotide sequence ID" value="NZ_JBHTGS010000001.1"/>
</dbReference>
<keyword evidence="3" id="KW-1185">Reference proteome</keyword>
<sequence length="345" mass="36044">MALEDINVVLTRVSGNGYIDRINGKISDLMEKLREGDAAITAEGSGGEYGDAPYLSTDHLGETLNDLVSVDPGAFDAAITGYSAAALMIGAEQLHDEAVEVRSPETSPDSRVTDIVQEALNTVSGMGTPADPGWTGESATNFDEKFAKYYLGPGQAVINQRWLINSLQVTMEAHRAVHARTRDDVENLLDKALEAAGTADDLTPGGSVKTLVTVVAAVVAVAAAGAAGTGGWPVLAAATSGAASILGAVEPASPDEYSLAGDGTYWLFFDIQEAAGKIKTKRDDREEAIQTAVAELVGKFEETETRKKIVGPFVADADGNSPIDYDDNGNADLDDGYVDGYSPPG</sequence>
<name>A0A543AY60_9ACTN</name>
<organism evidence="2 3">
    <name type="scientific">Stackebrandtia endophytica</name>
    <dbReference type="NCBI Taxonomy" id="1496996"/>
    <lineage>
        <taxon>Bacteria</taxon>
        <taxon>Bacillati</taxon>
        <taxon>Actinomycetota</taxon>
        <taxon>Actinomycetes</taxon>
        <taxon>Glycomycetales</taxon>
        <taxon>Glycomycetaceae</taxon>
        <taxon>Stackebrandtia</taxon>
    </lineage>
</organism>
<reference evidence="2 3" key="1">
    <citation type="submission" date="2019-06" db="EMBL/GenBank/DDBJ databases">
        <title>Sequencing the genomes of 1000 actinobacteria strains.</title>
        <authorList>
            <person name="Klenk H.-P."/>
        </authorList>
    </citation>
    <scope>NUCLEOTIDE SEQUENCE [LARGE SCALE GENOMIC DNA]</scope>
    <source>
        <strain evidence="2 3">DSM 45928</strain>
    </source>
</reference>
<protein>
    <submittedName>
        <fullName evidence="2">Uncharacterized protein</fullName>
    </submittedName>
</protein>
<proteinExistence type="predicted"/>
<dbReference type="Proteomes" id="UP000317043">
    <property type="component" value="Unassembled WGS sequence"/>
</dbReference>
<dbReference type="InParanoid" id="A0A543AY60"/>
<feature type="region of interest" description="Disordered" evidence="1">
    <location>
        <begin position="314"/>
        <end position="345"/>
    </location>
</feature>
<comment type="caution">
    <text evidence="2">The sequence shown here is derived from an EMBL/GenBank/DDBJ whole genome shotgun (WGS) entry which is preliminary data.</text>
</comment>
<gene>
    <name evidence="2" type="ORF">FB566_3070</name>
</gene>
<dbReference type="AlphaFoldDB" id="A0A543AY60"/>
<dbReference type="EMBL" id="VFOW01000001">
    <property type="protein sequence ID" value="TQL77511.1"/>
    <property type="molecule type" value="Genomic_DNA"/>
</dbReference>
<evidence type="ECO:0000313" key="2">
    <source>
        <dbReference type="EMBL" id="TQL77511.1"/>
    </source>
</evidence>
<evidence type="ECO:0000313" key="3">
    <source>
        <dbReference type="Proteomes" id="UP000317043"/>
    </source>
</evidence>
<feature type="compositionally biased region" description="Acidic residues" evidence="1">
    <location>
        <begin position="324"/>
        <end position="337"/>
    </location>
</feature>